<protein>
    <recommendedName>
        <fullName evidence="7">Aminotransferase</fullName>
        <ecNumber evidence="7">2.6.1.-</ecNumber>
    </recommendedName>
</protein>
<evidence type="ECO:0000256" key="7">
    <source>
        <dbReference type="RuleBase" id="RU000481"/>
    </source>
</evidence>
<dbReference type="InterPro" id="IPR004839">
    <property type="entry name" value="Aminotransferase_I/II_large"/>
</dbReference>
<reference evidence="9 10" key="1">
    <citation type="submission" date="2019-03" db="EMBL/GenBank/DDBJ databases">
        <title>Genomic Encyclopedia of Type Strains, Phase IV (KMG-IV): sequencing the most valuable type-strain genomes for metagenomic binning, comparative biology and taxonomic classification.</title>
        <authorList>
            <person name="Goeker M."/>
        </authorList>
    </citation>
    <scope>NUCLEOTIDE SEQUENCE [LARGE SCALE GENOMIC DNA]</scope>
    <source>
        <strain evidence="9 10">DSM 16730</strain>
    </source>
</reference>
<evidence type="ECO:0000313" key="9">
    <source>
        <dbReference type="EMBL" id="TCV07704.1"/>
    </source>
</evidence>
<dbReference type="PROSITE" id="PS00105">
    <property type="entry name" value="AA_TRANSFER_CLASS_1"/>
    <property type="match status" value="1"/>
</dbReference>
<evidence type="ECO:0000313" key="10">
    <source>
        <dbReference type="Proteomes" id="UP000295433"/>
    </source>
</evidence>
<dbReference type="AlphaFoldDB" id="A0A4R3VTY6"/>
<dbReference type="InterPro" id="IPR015424">
    <property type="entry name" value="PyrdxlP-dep_Trfase"/>
</dbReference>
<evidence type="ECO:0000256" key="3">
    <source>
        <dbReference type="ARBA" id="ARBA00022576"/>
    </source>
</evidence>
<organism evidence="9 10">
    <name type="scientific">Samsonia erythrinae</name>
    <dbReference type="NCBI Taxonomy" id="160434"/>
    <lineage>
        <taxon>Bacteria</taxon>
        <taxon>Pseudomonadati</taxon>
        <taxon>Pseudomonadota</taxon>
        <taxon>Gammaproteobacteria</taxon>
        <taxon>Enterobacterales</taxon>
        <taxon>Pectobacteriaceae</taxon>
        <taxon>Samsonia</taxon>
    </lineage>
</organism>
<comment type="similarity">
    <text evidence="7">Belongs to the class-I pyridoxal-phosphate-dependent aminotransferase family.</text>
</comment>
<dbReference type="CDD" id="cd00609">
    <property type="entry name" value="AAT_like"/>
    <property type="match status" value="1"/>
</dbReference>
<keyword evidence="3 7" id="KW-0032">Aminotransferase</keyword>
<name>A0A4R3VTY6_9GAMM</name>
<dbReference type="Proteomes" id="UP000295433">
    <property type="component" value="Unassembled WGS sequence"/>
</dbReference>
<dbReference type="InterPro" id="IPR015422">
    <property type="entry name" value="PyrdxlP-dep_Trfase_small"/>
</dbReference>
<comment type="pathway">
    <text evidence="2">Amino-acid biosynthesis; L-histidine biosynthesis; L-histidine from 5-phospho-alpha-D-ribose 1-diphosphate: step 7/9.</text>
</comment>
<dbReference type="OrthoDB" id="9813612at2"/>
<dbReference type="Pfam" id="PF00155">
    <property type="entry name" value="Aminotran_1_2"/>
    <property type="match status" value="1"/>
</dbReference>
<keyword evidence="5" id="KW-0663">Pyridoxal phosphate</keyword>
<dbReference type="RefSeq" id="WP_132454141.1">
    <property type="nucleotide sequence ID" value="NZ_JAWIZJ010000002.1"/>
</dbReference>
<evidence type="ECO:0000256" key="2">
    <source>
        <dbReference type="ARBA" id="ARBA00005011"/>
    </source>
</evidence>
<dbReference type="Gene3D" id="3.40.640.10">
    <property type="entry name" value="Type I PLP-dependent aspartate aminotransferase-like (Major domain)"/>
    <property type="match status" value="1"/>
</dbReference>
<dbReference type="EMBL" id="SMBY01000002">
    <property type="protein sequence ID" value="TCV07704.1"/>
    <property type="molecule type" value="Genomic_DNA"/>
</dbReference>
<dbReference type="GO" id="GO:0004400">
    <property type="term" value="F:histidinol-phosphate transaminase activity"/>
    <property type="evidence" value="ECO:0007669"/>
    <property type="project" value="UniProtKB-EC"/>
</dbReference>
<evidence type="ECO:0000256" key="6">
    <source>
        <dbReference type="ARBA" id="ARBA00047481"/>
    </source>
</evidence>
<gene>
    <name evidence="9" type="ORF">EDC54_102265</name>
</gene>
<comment type="cofactor">
    <cofactor evidence="1 7">
        <name>pyridoxal 5'-phosphate</name>
        <dbReference type="ChEBI" id="CHEBI:597326"/>
    </cofactor>
</comment>
<evidence type="ECO:0000256" key="1">
    <source>
        <dbReference type="ARBA" id="ARBA00001933"/>
    </source>
</evidence>
<dbReference type="SUPFAM" id="SSF53383">
    <property type="entry name" value="PLP-dependent transferases"/>
    <property type="match status" value="1"/>
</dbReference>
<dbReference type="InterPro" id="IPR004838">
    <property type="entry name" value="NHTrfase_class1_PyrdxlP-BS"/>
</dbReference>
<evidence type="ECO:0000256" key="4">
    <source>
        <dbReference type="ARBA" id="ARBA00022679"/>
    </source>
</evidence>
<accession>A0A4R3VTY6</accession>
<dbReference type="PANTHER" id="PTHR42885">
    <property type="entry name" value="HISTIDINOL-PHOSPHATE AMINOTRANSFERASE-RELATED"/>
    <property type="match status" value="1"/>
</dbReference>
<dbReference type="GO" id="GO:0030170">
    <property type="term" value="F:pyridoxal phosphate binding"/>
    <property type="evidence" value="ECO:0007669"/>
    <property type="project" value="InterPro"/>
</dbReference>
<comment type="caution">
    <text evidence="9">The sequence shown here is derived from an EMBL/GenBank/DDBJ whole genome shotgun (WGS) entry which is preliminary data.</text>
</comment>
<proteinExistence type="inferred from homology"/>
<dbReference type="InterPro" id="IPR015421">
    <property type="entry name" value="PyrdxlP-dep_Trfase_major"/>
</dbReference>
<feature type="domain" description="Aminotransferase class I/classII large" evidence="8">
    <location>
        <begin position="44"/>
        <end position="341"/>
    </location>
</feature>
<evidence type="ECO:0000256" key="5">
    <source>
        <dbReference type="ARBA" id="ARBA00022898"/>
    </source>
</evidence>
<dbReference type="EC" id="2.6.1.-" evidence="7"/>
<keyword evidence="10" id="KW-1185">Reference proteome</keyword>
<keyword evidence="4 7" id="KW-0808">Transferase</keyword>
<dbReference type="PANTHER" id="PTHR42885:SF2">
    <property type="entry name" value="HISTIDINOL-PHOSPHATE AMINOTRANSFERASE"/>
    <property type="match status" value="1"/>
</dbReference>
<evidence type="ECO:0000259" key="8">
    <source>
        <dbReference type="Pfam" id="PF00155"/>
    </source>
</evidence>
<dbReference type="Gene3D" id="3.90.1150.10">
    <property type="entry name" value="Aspartate Aminotransferase, domain 1"/>
    <property type="match status" value="1"/>
</dbReference>
<comment type="catalytic activity">
    <reaction evidence="6">
        <text>L-histidinol phosphate + 2-oxoglutarate = 3-(imidazol-4-yl)-2-oxopropyl phosphate + L-glutamate</text>
        <dbReference type="Rhea" id="RHEA:23744"/>
        <dbReference type="ChEBI" id="CHEBI:16810"/>
        <dbReference type="ChEBI" id="CHEBI:29985"/>
        <dbReference type="ChEBI" id="CHEBI:57766"/>
        <dbReference type="ChEBI" id="CHEBI:57980"/>
        <dbReference type="EC" id="2.6.1.9"/>
    </reaction>
</comment>
<sequence length="346" mass="39121">MKRVFARECVQKMEPAFSFPNRSEDRGMVNLRDNENPFGGEEKRYPDNMTTRLAECYLRALDIIENRENNVSPLGTENVLLTRGASDALDLIFRAFFEPARDRIITTPPNFKLFDELATVYAIENTKVDLLGDRFNQLDVHALCAQGAKGVILCDPNNPMGSSLDHDNVVRLLKTFEGIVVIDEAYVEYAERESFRHLIMDYDNLIVVRSMSKALGMAGLRLGALLAQETLIKILLKVRLPFALPRPVLLAAEKELSKPQKLQSQIQQFIQERERFASLLRNCPGIDDVFSFSGFITVKAKKEIAERLLQSGFDVLPNPMGVRGYIRISVGSPDITDRVLQILKTQ</sequence>